<organism evidence="7 8">
    <name type="scientific">Propionibacterium australiense</name>
    <dbReference type="NCBI Taxonomy" id="119981"/>
    <lineage>
        <taxon>Bacteria</taxon>
        <taxon>Bacillati</taxon>
        <taxon>Actinomycetota</taxon>
        <taxon>Actinomycetes</taxon>
        <taxon>Propionibacteriales</taxon>
        <taxon>Propionibacteriaceae</taxon>
        <taxon>Propionibacterium</taxon>
    </lineage>
</organism>
<sequence>MAEGRGAARRAGRPTVLLGISASIAAFKAAGLASALTKAGVTVQAVMTPRATDFIAPLTLEALTGNPCPVENIPSGPGSAMEHIDLARAADLVLVAPASADVIGRIANGLADDLLTTAILACTCPVLIAPAMNTHMFANPAVQANLTRLTGLGYEVLAPDSGRLACGDVGPGRMPDEQVLVARVLKRLGLPADPVEPCPDGAAAADGGLDRLDPSGTEAPAPAGGTARADGSVGECPGDPAPVDGPAGPAEVPSEPGPPPQGDGDLAGLRVLVTAGATIERIDPVRYITNHSTGRMGFALAKAARDRGAHVTLVAGSTASPPPEMDRVVRVESAEQMFEAVTGQAQEADVVIMAAAVADYRPRHVAEQKIKKDDGPAVLELERTRDILAWLGEHRRPGQTLCGFSMETTELVENSRRKLERKGVDLIVANDLSTPGAGFGGDTNVVTIITPAGQTQLPLAGKREVADQVLSAIVQARSGR</sequence>
<comment type="function">
    <text evidence="3">Catalyzes two sequential steps in the biosynthesis of coenzyme A. In the first step cysteine is conjugated to 4'-phosphopantothenate to form 4-phosphopantothenoylcysteine. In the second step the latter compound is decarboxylated to form 4'-phosphopantotheine.</text>
</comment>
<evidence type="ECO:0000256" key="3">
    <source>
        <dbReference type="HAMAP-Rule" id="MF_02225"/>
    </source>
</evidence>
<comment type="catalytic activity">
    <reaction evidence="3">
        <text>N-[(R)-4-phosphopantothenoyl]-L-cysteine + H(+) = (R)-4'-phosphopantetheine + CO2</text>
        <dbReference type="Rhea" id="RHEA:16793"/>
        <dbReference type="ChEBI" id="CHEBI:15378"/>
        <dbReference type="ChEBI" id="CHEBI:16526"/>
        <dbReference type="ChEBI" id="CHEBI:59458"/>
        <dbReference type="ChEBI" id="CHEBI:61723"/>
        <dbReference type="EC" id="4.1.1.36"/>
    </reaction>
</comment>
<feature type="binding site" evidence="3">
    <location>
        <position position="359"/>
    </location>
    <ligand>
        <name>CTP</name>
        <dbReference type="ChEBI" id="CHEBI:37563"/>
    </ligand>
</feature>
<gene>
    <name evidence="3" type="primary">coaBC</name>
    <name evidence="7" type="ORF">PROPAUS_2499</name>
</gene>
<dbReference type="SUPFAM" id="SSF52507">
    <property type="entry name" value="Homo-oligomeric flavin-containing Cys decarboxylases, HFCD"/>
    <property type="match status" value="1"/>
</dbReference>
<dbReference type="UniPathway" id="UPA00241">
    <property type="reaction ID" value="UER00353"/>
</dbReference>
<comment type="pathway">
    <text evidence="3">Cofactor biosynthesis; coenzyme A biosynthesis; CoA from (R)-pantothenate: step 2/5.</text>
</comment>
<dbReference type="InterPro" id="IPR035929">
    <property type="entry name" value="CoaB-like_sf"/>
</dbReference>
<feature type="region of interest" description="Phosphopantothenoylcysteine decarboxylase" evidence="3">
    <location>
        <begin position="1"/>
        <end position="270"/>
    </location>
</feature>
<dbReference type="InterPro" id="IPR007085">
    <property type="entry name" value="DNA/pantothenate-metab_flavo_C"/>
</dbReference>
<feature type="binding site" evidence="3">
    <location>
        <position position="422"/>
    </location>
    <ligand>
        <name>CTP</name>
        <dbReference type="ChEBI" id="CHEBI:37563"/>
    </ligand>
</feature>
<feature type="domain" description="DNA/pantothenate metabolism flavoprotein C-terminal" evidence="6">
    <location>
        <begin position="266"/>
        <end position="475"/>
    </location>
</feature>
<comment type="pathway">
    <text evidence="3">Cofactor biosynthesis; coenzyme A biosynthesis; CoA from (R)-pantothenate: step 3/5.</text>
</comment>
<dbReference type="GO" id="GO:0004633">
    <property type="term" value="F:phosphopantothenoylcysteine decarboxylase activity"/>
    <property type="evidence" value="ECO:0007669"/>
    <property type="project" value="UniProtKB-UniRule"/>
</dbReference>
<dbReference type="SUPFAM" id="SSF102645">
    <property type="entry name" value="CoaB-like"/>
    <property type="match status" value="1"/>
</dbReference>
<feature type="compositionally biased region" description="Low complexity" evidence="4">
    <location>
        <begin position="216"/>
        <end position="254"/>
    </location>
</feature>
<dbReference type="AlphaFoldDB" id="A0A383S9K3"/>
<name>A0A383S9K3_9ACTN</name>
<comment type="cofactor">
    <cofactor evidence="3">
        <name>FMN</name>
        <dbReference type="ChEBI" id="CHEBI:58210"/>
    </cofactor>
    <text evidence="3">Binds 1 FMN per subunit.</text>
</comment>
<dbReference type="GO" id="GO:0010181">
    <property type="term" value="F:FMN binding"/>
    <property type="evidence" value="ECO:0007669"/>
    <property type="project" value="UniProtKB-UniRule"/>
</dbReference>
<feature type="domain" description="Flavoprotein" evidence="5">
    <location>
        <begin position="15"/>
        <end position="187"/>
    </location>
</feature>
<dbReference type="HAMAP" id="MF_02225">
    <property type="entry name" value="CoaBC"/>
    <property type="match status" value="1"/>
</dbReference>
<comment type="similarity">
    <text evidence="3">In the C-terminal section; belongs to the PPC synthetase family.</text>
</comment>
<dbReference type="PANTHER" id="PTHR14359">
    <property type="entry name" value="HOMO-OLIGOMERIC FLAVIN CONTAINING CYS DECARBOXYLASE FAMILY"/>
    <property type="match status" value="1"/>
</dbReference>
<feature type="binding site" evidence="3">
    <location>
        <position position="369"/>
    </location>
    <ligand>
        <name>CTP</name>
        <dbReference type="ChEBI" id="CHEBI:37563"/>
    </ligand>
</feature>
<comment type="similarity">
    <text evidence="3">In the N-terminal section; belongs to the HFCD (homo-oligomeric flavin containing Cys decarboxylase) superfamily.</text>
</comment>
<dbReference type="GO" id="GO:0015941">
    <property type="term" value="P:pantothenate catabolic process"/>
    <property type="evidence" value="ECO:0007669"/>
    <property type="project" value="InterPro"/>
</dbReference>
<keyword evidence="3" id="KW-0479">Metal-binding</keyword>
<dbReference type="Gene3D" id="3.40.50.1950">
    <property type="entry name" value="Flavin prenyltransferase-like"/>
    <property type="match status" value="1"/>
</dbReference>
<keyword evidence="3" id="KW-0285">Flavoprotein</keyword>
<proteinExistence type="inferred from homology"/>
<dbReference type="EC" id="6.3.2.5" evidence="3"/>
<keyword evidence="3" id="KW-0511">Multifunctional enzyme</keyword>
<keyword evidence="8" id="KW-1185">Reference proteome</keyword>
<evidence type="ECO:0000256" key="4">
    <source>
        <dbReference type="SAM" id="MobiDB-lite"/>
    </source>
</evidence>
<dbReference type="Proteomes" id="UP000263928">
    <property type="component" value="Unassembled WGS sequence"/>
</dbReference>
<accession>A0A383S9K3</accession>
<feature type="binding site" evidence="3">
    <location>
        <position position="404"/>
    </location>
    <ligand>
        <name>CTP</name>
        <dbReference type="ChEBI" id="CHEBI:37563"/>
    </ligand>
</feature>
<reference evidence="8" key="1">
    <citation type="submission" date="2018-08" db="EMBL/GenBank/DDBJ databases">
        <authorList>
            <person name="Hornung B."/>
        </authorList>
    </citation>
    <scope>NUCLEOTIDE SEQUENCE [LARGE SCALE GENOMIC DNA]</scope>
</reference>
<comment type="cofactor">
    <cofactor evidence="3">
        <name>Mg(2+)</name>
        <dbReference type="ChEBI" id="CHEBI:18420"/>
    </cofactor>
</comment>
<keyword evidence="3 7" id="KW-0436">Ligase</keyword>
<dbReference type="RefSeq" id="WP_119162789.1">
    <property type="nucleotide sequence ID" value="NZ_LR134442.1"/>
</dbReference>
<feature type="active site" description="Proton donor" evidence="3">
    <location>
        <position position="166"/>
    </location>
</feature>
<dbReference type="Gene3D" id="3.40.50.10300">
    <property type="entry name" value="CoaB-like"/>
    <property type="match status" value="1"/>
</dbReference>
<keyword evidence="3" id="KW-0288">FMN</keyword>
<keyword evidence="3" id="KW-0460">Magnesium</keyword>
<dbReference type="GO" id="GO:0004632">
    <property type="term" value="F:phosphopantothenate--cysteine ligase activity"/>
    <property type="evidence" value="ECO:0007669"/>
    <property type="project" value="UniProtKB-UniRule"/>
</dbReference>
<evidence type="ECO:0000313" key="7">
    <source>
        <dbReference type="EMBL" id="SYZ34483.1"/>
    </source>
</evidence>
<dbReference type="InterPro" id="IPR003382">
    <property type="entry name" value="Flavoprotein"/>
</dbReference>
<evidence type="ECO:0000256" key="2">
    <source>
        <dbReference type="ARBA" id="ARBA00023239"/>
    </source>
</evidence>
<comment type="catalytic activity">
    <reaction evidence="3">
        <text>(R)-4'-phosphopantothenate + L-cysteine + CTP = N-[(R)-4-phosphopantothenoyl]-L-cysteine + CMP + diphosphate + H(+)</text>
        <dbReference type="Rhea" id="RHEA:19397"/>
        <dbReference type="ChEBI" id="CHEBI:10986"/>
        <dbReference type="ChEBI" id="CHEBI:15378"/>
        <dbReference type="ChEBI" id="CHEBI:33019"/>
        <dbReference type="ChEBI" id="CHEBI:35235"/>
        <dbReference type="ChEBI" id="CHEBI:37563"/>
        <dbReference type="ChEBI" id="CHEBI:59458"/>
        <dbReference type="ChEBI" id="CHEBI:60377"/>
        <dbReference type="EC" id="6.3.2.5"/>
    </reaction>
</comment>
<feature type="binding site" evidence="3">
    <location>
        <position position="418"/>
    </location>
    <ligand>
        <name>CTP</name>
        <dbReference type="ChEBI" id="CHEBI:37563"/>
    </ligand>
</feature>
<dbReference type="PANTHER" id="PTHR14359:SF6">
    <property type="entry name" value="PHOSPHOPANTOTHENOYLCYSTEINE DECARBOXYLASE"/>
    <property type="match status" value="1"/>
</dbReference>
<keyword evidence="1 3" id="KW-0210">Decarboxylase</keyword>
<dbReference type="InterPro" id="IPR036551">
    <property type="entry name" value="Flavin_trans-like"/>
</dbReference>
<feature type="region of interest" description="Phosphopantothenate--cysteine ligase" evidence="3">
    <location>
        <begin position="271"/>
        <end position="480"/>
    </location>
</feature>
<evidence type="ECO:0000256" key="1">
    <source>
        <dbReference type="ARBA" id="ARBA00022793"/>
    </source>
</evidence>
<feature type="region of interest" description="Disordered" evidence="4">
    <location>
        <begin position="195"/>
        <end position="265"/>
    </location>
</feature>
<protein>
    <recommendedName>
        <fullName evidence="3">Coenzyme A biosynthesis bifunctional protein CoaBC</fullName>
    </recommendedName>
    <alternativeName>
        <fullName evidence="3">DNA/pantothenate metabolism flavoprotein</fullName>
    </alternativeName>
    <alternativeName>
        <fullName evidence="3">Phosphopantothenoylcysteine synthetase/decarboxylase</fullName>
        <shortName evidence="3">PPCS-PPCDC</shortName>
    </alternativeName>
    <domain>
        <recommendedName>
            <fullName evidence="3">Phosphopantothenoylcysteine decarboxylase</fullName>
            <shortName evidence="3">PPC decarboxylase</shortName>
            <shortName evidence="3">PPC-DC</shortName>
            <ecNumber evidence="3">4.1.1.36</ecNumber>
        </recommendedName>
        <alternativeName>
            <fullName evidence="3">CoaC</fullName>
        </alternativeName>
    </domain>
    <domain>
        <recommendedName>
            <fullName evidence="3">Phosphopantothenate--cysteine ligase</fullName>
            <ecNumber evidence="3">6.3.2.5</ecNumber>
        </recommendedName>
        <alternativeName>
            <fullName evidence="3">CoaB</fullName>
        </alternativeName>
        <alternativeName>
            <fullName evidence="3">Phosphopantothenoylcysteine synthetase</fullName>
            <shortName evidence="3">PPC synthetase</shortName>
            <shortName evidence="3">PPC-S</shortName>
        </alternativeName>
    </domain>
</protein>
<dbReference type="EC" id="4.1.1.36" evidence="3"/>
<dbReference type="EMBL" id="UNQJ01000027">
    <property type="protein sequence ID" value="SYZ34483.1"/>
    <property type="molecule type" value="Genomic_DNA"/>
</dbReference>
<evidence type="ECO:0000259" key="6">
    <source>
        <dbReference type="Pfam" id="PF04127"/>
    </source>
</evidence>
<dbReference type="GO" id="GO:0071513">
    <property type="term" value="C:phosphopantothenoylcysteine decarboxylase complex"/>
    <property type="evidence" value="ECO:0007669"/>
    <property type="project" value="TreeGrafter"/>
</dbReference>
<dbReference type="GO" id="GO:0046872">
    <property type="term" value="F:metal ion binding"/>
    <property type="evidence" value="ECO:0007669"/>
    <property type="project" value="UniProtKB-KW"/>
</dbReference>
<dbReference type="Pfam" id="PF02441">
    <property type="entry name" value="Flavoprotein"/>
    <property type="match status" value="1"/>
</dbReference>
<dbReference type="InterPro" id="IPR005252">
    <property type="entry name" value="CoaBC"/>
</dbReference>
<keyword evidence="2 3" id="KW-0456">Lyase</keyword>
<dbReference type="Pfam" id="PF04127">
    <property type="entry name" value="DFP"/>
    <property type="match status" value="1"/>
</dbReference>
<evidence type="ECO:0000259" key="5">
    <source>
        <dbReference type="Pfam" id="PF02441"/>
    </source>
</evidence>
<evidence type="ECO:0000313" key="8">
    <source>
        <dbReference type="Proteomes" id="UP000263928"/>
    </source>
</evidence>
<dbReference type="GO" id="GO:0015937">
    <property type="term" value="P:coenzyme A biosynthetic process"/>
    <property type="evidence" value="ECO:0007669"/>
    <property type="project" value="UniProtKB-UniRule"/>
</dbReference>
<comment type="caution">
    <text evidence="3">Lacks conserved residue(s) required for the propagation of feature annotation.</text>
</comment>